<dbReference type="OrthoDB" id="5336600at2759"/>
<evidence type="ECO:0000313" key="4">
    <source>
        <dbReference type="Proteomes" id="UP000054383"/>
    </source>
</evidence>
<name>A0A0U1M2S5_TALIS</name>
<dbReference type="STRING" id="28573.A0A0U1M2S5"/>
<dbReference type="PANTHER" id="PTHR43669:SF4">
    <property type="entry name" value="SHORT-CHAIN DEHYDROGENASE"/>
    <property type="match status" value="1"/>
</dbReference>
<gene>
    <name evidence="3" type="ORF">PISL3812_06908</name>
</gene>
<dbReference type="OMA" id="AHATAYW"/>
<reference evidence="3 4" key="1">
    <citation type="submission" date="2015-04" db="EMBL/GenBank/DDBJ databases">
        <authorList>
            <person name="Syromyatnikov M.Y."/>
            <person name="Popov V.N."/>
        </authorList>
    </citation>
    <scope>NUCLEOTIDE SEQUENCE [LARGE SCALE GENOMIC DNA]</scope>
    <source>
        <strain evidence="3">WF-38-12</strain>
    </source>
</reference>
<protein>
    <submittedName>
        <fullName evidence="3">Uncharacterized protein</fullName>
    </submittedName>
</protein>
<dbReference type="Pfam" id="PF00106">
    <property type="entry name" value="adh_short"/>
    <property type="match status" value="1"/>
</dbReference>
<dbReference type="GO" id="GO:0016491">
    <property type="term" value="F:oxidoreductase activity"/>
    <property type="evidence" value="ECO:0007669"/>
    <property type="project" value="UniProtKB-KW"/>
</dbReference>
<dbReference type="Proteomes" id="UP000054383">
    <property type="component" value="Unassembled WGS sequence"/>
</dbReference>
<evidence type="ECO:0000256" key="1">
    <source>
        <dbReference type="ARBA" id="ARBA00006484"/>
    </source>
</evidence>
<dbReference type="AlphaFoldDB" id="A0A0U1M2S5"/>
<organism evidence="3 4">
    <name type="scientific">Talaromyces islandicus</name>
    <name type="common">Penicillium islandicum</name>
    <dbReference type="NCBI Taxonomy" id="28573"/>
    <lineage>
        <taxon>Eukaryota</taxon>
        <taxon>Fungi</taxon>
        <taxon>Dikarya</taxon>
        <taxon>Ascomycota</taxon>
        <taxon>Pezizomycotina</taxon>
        <taxon>Eurotiomycetes</taxon>
        <taxon>Eurotiomycetidae</taxon>
        <taxon>Eurotiales</taxon>
        <taxon>Trichocomaceae</taxon>
        <taxon>Talaromyces</taxon>
        <taxon>Talaromyces sect. Islandici</taxon>
    </lineage>
</organism>
<comment type="similarity">
    <text evidence="1">Belongs to the short-chain dehydrogenases/reductases (SDR) family.</text>
</comment>
<dbReference type="InterPro" id="IPR002347">
    <property type="entry name" value="SDR_fam"/>
</dbReference>
<evidence type="ECO:0000313" key="3">
    <source>
        <dbReference type="EMBL" id="CRG89869.1"/>
    </source>
</evidence>
<dbReference type="PANTHER" id="PTHR43669">
    <property type="entry name" value="5-KETO-D-GLUCONATE 5-REDUCTASE"/>
    <property type="match status" value="1"/>
</dbReference>
<dbReference type="EMBL" id="CVMT01000006">
    <property type="protein sequence ID" value="CRG89869.1"/>
    <property type="molecule type" value="Genomic_DNA"/>
</dbReference>
<keyword evidence="4" id="KW-1185">Reference proteome</keyword>
<dbReference type="Gene3D" id="3.40.50.720">
    <property type="entry name" value="NAD(P)-binding Rossmann-like Domain"/>
    <property type="match status" value="1"/>
</dbReference>
<proteinExistence type="inferred from homology"/>
<accession>A0A0U1M2S5</accession>
<dbReference type="InterPro" id="IPR036291">
    <property type="entry name" value="NAD(P)-bd_dom_sf"/>
</dbReference>
<evidence type="ECO:0000256" key="2">
    <source>
        <dbReference type="ARBA" id="ARBA00023002"/>
    </source>
</evidence>
<keyword evidence="2" id="KW-0560">Oxidoreductase</keyword>
<dbReference type="CDD" id="cd05233">
    <property type="entry name" value="SDR_c"/>
    <property type="match status" value="1"/>
</dbReference>
<dbReference type="SUPFAM" id="SSF51735">
    <property type="entry name" value="NAD(P)-binding Rossmann-fold domains"/>
    <property type="match status" value="1"/>
</dbReference>
<sequence length="235" mass="25223">MSSKPIAVIFGAGANIGAAVTTKFVEAGYRVCAVSRSAPSPATLSDDGNVLPVRADLSKPAEVPPVFQTIKSQWGSNAFPRVIIWNAGRRTPSPHKSNIFSVPTEDLETDFAIANAGPWAAANEAIKHWGAAGDVRGVFIYNGNIMGKAVFPHPDYTTLGVGKRAAAYWVDAADGTYKSKGWRFFFADERTPEGRPVGSVPGAESHARMFLELAEGGGEALPWYLTFVQGKYKEF</sequence>